<dbReference type="InterPro" id="IPR009097">
    <property type="entry name" value="Cyclic_Pdiesterase"/>
</dbReference>
<evidence type="ECO:0000313" key="2">
    <source>
        <dbReference type="Proteomes" id="UP000193207"/>
    </source>
</evidence>
<evidence type="ECO:0008006" key="3">
    <source>
        <dbReference type="Google" id="ProtNLM"/>
    </source>
</evidence>
<dbReference type="RefSeq" id="WP_085816321.1">
    <property type="nucleotide sequence ID" value="NZ_FWFU01000001.1"/>
</dbReference>
<sequence length="175" mass="19740">MIYVLAYPQFEPSVAERIRRFRTENEPSRAKLVPPHVTLVFGLMNIHPHEFLAHCETIAGRSSQFEVSFVSEEITHDPFEKTHKLLLVSSTGSSQLAALHDQLYEGVQKAERKDDIPYRPHMTVATNTDRTIIKNLDTSSLGGFPLLGTIRALEVVKLENGRLHHLRTIPFGKSG</sequence>
<dbReference type="PANTHER" id="PTHR40037">
    <property type="entry name" value="PHOSPHOESTERASE YJCG-RELATED"/>
    <property type="match status" value="1"/>
</dbReference>
<dbReference type="PANTHER" id="PTHR40037:SF1">
    <property type="entry name" value="PHOSPHOESTERASE SAOUHSC_00951-RELATED"/>
    <property type="match status" value="1"/>
</dbReference>
<protein>
    <recommendedName>
        <fullName evidence="3">2',5' RNA ligase family</fullName>
    </recommendedName>
</protein>
<dbReference type="Pfam" id="PF13563">
    <property type="entry name" value="2_5_RNA_ligase2"/>
    <property type="match status" value="1"/>
</dbReference>
<dbReference type="InterPro" id="IPR050580">
    <property type="entry name" value="2H_phosphoesterase_YjcG-like"/>
</dbReference>
<dbReference type="AlphaFoldDB" id="A0A1X6YF13"/>
<dbReference type="SUPFAM" id="SSF55144">
    <property type="entry name" value="LigT-like"/>
    <property type="match status" value="1"/>
</dbReference>
<keyword evidence="2" id="KW-1185">Reference proteome</keyword>
<dbReference type="EMBL" id="FWFU01000001">
    <property type="protein sequence ID" value="SLN19615.1"/>
    <property type="molecule type" value="Genomic_DNA"/>
</dbReference>
<name>A0A1X6YF13_9RHOB</name>
<gene>
    <name evidence="1" type="ORF">ROH8110_00652</name>
</gene>
<proteinExistence type="predicted"/>
<organism evidence="1 2">
    <name type="scientific">Roseovarius halotolerans</name>
    <dbReference type="NCBI Taxonomy" id="505353"/>
    <lineage>
        <taxon>Bacteria</taxon>
        <taxon>Pseudomonadati</taxon>
        <taxon>Pseudomonadota</taxon>
        <taxon>Alphaproteobacteria</taxon>
        <taxon>Rhodobacterales</taxon>
        <taxon>Roseobacteraceae</taxon>
        <taxon>Roseovarius</taxon>
    </lineage>
</organism>
<accession>A0A1X6YF13</accession>
<evidence type="ECO:0000313" key="1">
    <source>
        <dbReference type="EMBL" id="SLN19615.1"/>
    </source>
</evidence>
<reference evidence="1 2" key="1">
    <citation type="submission" date="2017-03" db="EMBL/GenBank/DDBJ databases">
        <authorList>
            <person name="Afonso C.L."/>
            <person name="Miller P.J."/>
            <person name="Scott M.A."/>
            <person name="Spackman E."/>
            <person name="Goraichik I."/>
            <person name="Dimitrov K.M."/>
            <person name="Suarez D.L."/>
            <person name="Swayne D.E."/>
        </authorList>
    </citation>
    <scope>NUCLEOTIDE SEQUENCE [LARGE SCALE GENOMIC DNA]</scope>
    <source>
        <strain evidence="1 2">CECT 8110</strain>
    </source>
</reference>
<dbReference type="Gene3D" id="3.90.1140.10">
    <property type="entry name" value="Cyclic phosphodiesterase"/>
    <property type="match status" value="1"/>
</dbReference>
<dbReference type="Proteomes" id="UP000193207">
    <property type="component" value="Unassembled WGS sequence"/>
</dbReference>